<proteinExistence type="predicted"/>
<dbReference type="Gene3D" id="2.30.29.30">
    <property type="entry name" value="Pleckstrin-homology domain (PH domain)/Phosphotyrosine-binding domain (PTB)"/>
    <property type="match status" value="1"/>
</dbReference>
<reference evidence="1" key="1">
    <citation type="submission" date="2022-01" db="EMBL/GenBank/DDBJ databases">
        <title>Genome Sequence Resource for Two Populations of Ditylenchus destructor, the Migratory Endoparasitic Phytonematode.</title>
        <authorList>
            <person name="Zhang H."/>
            <person name="Lin R."/>
            <person name="Xie B."/>
        </authorList>
    </citation>
    <scope>NUCLEOTIDE SEQUENCE</scope>
    <source>
        <strain evidence="1">BazhouSP</strain>
    </source>
</reference>
<dbReference type="GO" id="GO:0090090">
    <property type="term" value="P:negative regulation of canonical Wnt signaling pathway"/>
    <property type="evidence" value="ECO:0007669"/>
    <property type="project" value="TreeGrafter"/>
</dbReference>
<evidence type="ECO:0000313" key="1">
    <source>
        <dbReference type="EMBL" id="KAI1710128.1"/>
    </source>
</evidence>
<dbReference type="InterPro" id="IPR051594">
    <property type="entry name" value="KRIT1/FRMD8"/>
</dbReference>
<dbReference type="PANTHER" id="PTHR13283">
    <property type="entry name" value="KREV INTERACTION TRAPPED 1-RELATED"/>
    <property type="match status" value="1"/>
</dbReference>
<dbReference type="InterPro" id="IPR011993">
    <property type="entry name" value="PH-like_dom_sf"/>
</dbReference>
<name>A0AAD4R513_9BILA</name>
<accession>A0AAD4R513</accession>
<organism evidence="1 2">
    <name type="scientific">Ditylenchus destructor</name>
    <dbReference type="NCBI Taxonomy" id="166010"/>
    <lineage>
        <taxon>Eukaryota</taxon>
        <taxon>Metazoa</taxon>
        <taxon>Ecdysozoa</taxon>
        <taxon>Nematoda</taxon>
        <taxon>Chromadorea</taxon>
        <taxon>Rhabditida</taxon>
        <taxon>Tylenchina</taxon>
        <taxon>Tylenchomorpha</taxon>
        <taxon>Sphaerularioidea</taxon>
        <taxon>Anguinidae</taxon>
        <taxon>Anguininae</taxon>
        <taxon>Ditylenchus</taxon>
    </lineage>
</organism>
<keyword evidence="2" id="KW-1185">Reference proteome</keyword>
<dbReference type="Proteomes" id="UP001201812">
    <property type="component" value="Unassembled WGS sequence"/>
</dbReference>
<sequence length="216" mass="24502">MIECKPGLENAMVDEYKTVSKSYDNNNQKRKAFLEILQKTPFYGAAFFIGTRQKKHGLLSTFFGPLVKHLVSHTTNVLVGINHDYITVIDPSKHELITCQPIKTCCRARSPETANEDDVPLFLLQYPDDSSDSDKSDSPERKVIQTAVSFTLETRKKEVNDNGITVLEESSLEQTAIDKLDDAPFVNREVYSKQAAMMEALLNSVRNDIYKLFFEL</sequence>
<dbReference type="PANTHER" id="PTHR13283:SF10">
    <property type="entry name" value="FERM DOMAIN-CONTAINING PROTEIN 8"/>
    <property type="match status" value="1"/>
</dbReference>
<dbReference type="EMBL" id="JAKKPZ010000027">
    <property type="protein sequence ID" value="KAI1710128.1"/>
    <property type="molecule type" value="Genomic_DNA"/>
</dbReference>
<comment type="caution">
    <text evidence="1">The sequence shown here is derived from an EMBL/GenBank/DDBJ whole genome shotgun (WGS) entry which is preliminary data.</text>
</comment>
<protein>
    <recommendedName>
        <fullName evidence="3">FERM domain-containing protein</fullName>
    </recommendedName>
</protein>
<evidence type="ECO:0000313" key="2">
    <source>
        <dbReference type="Proteomes" id="UP001201812"/>
    </source>
</evidence>
<dbReference type="AlphaFoldDB" id="A0AAD4R513"/>
<gene>
    <name evidence="1" type="ORF">DdX_10802</name>
</gene>
<evidence type="ECO:0008006" key="3">
    <source>
        <dbReference type="Google" id="ProtNLM"/>
    </source>
</evidence>
<dbReference type="GO" id="GO:0005886">
    <property type="term" value="C:plasma membrane"/>
    <property type="evidence" value="ECO:0007669"/>
    <property type="project" value="TreeGrafter"/>
</dbReference>